<dbReference type="AlphaFoldDB" id="A0AAV5WFK9"/>
<comment type="caution">
    <text evidence="1">The sequence shown here is derived from an EMBL/GenBank/DDBJ whole genome shotgun (WGS) entry which is preliminary data.</text>
</comment>
<proteinExistence type="predicted"/>
<protein>
    <submittedName>
        <fullName evidence="1">Uncharacterized protein</fullName>
    </submittedName>
</protein>
<organism evidence="1 2">
    <name type="scientific">Pristionchus fissidentatus</name>
    <dbReference type="NCBI Taxonomy" id="1538716"/>
    <lineage>
        <taxon>Eukaryota</taxon>
        <taxon>Metazoa</taxon>
        <taxon>Ecdysozoa</taxon>
        <taxon>Nematoda</taxon>
        <taxon>Chromadorea</taxon>
        <taxon>Rhabditida</taxon>
        <taxon>Rhabditina</taxon>
        <taxon>Diplogasteromorpha</taxon>
        <taxon>Diplogasteroidea</taxon>
        <taxon>Neodiplogasteridae</taxon>
        <taxon>Pristionchus</taxon>
    </lineage>
</organism>
<dbReference type="Proteomes" id="UP001432322">
    <property type="component" value="Unassembled WGS sequence"/>
</dbReference>
<evidence type="ECO:0000313" key="1">
    <source>
        <dbReference type="EMBL" id="GMT30455.1"/>
    </source>
</evidence>
<name>A0AAV5WFK9_9BILA</name>
<evidence type="ECO:0000313" key="2">
    <source>
        <dbReference type="Proteomes" id="UP001432322"/>
    </source>
</evidence>
<sequence length="63" mass="6881">YVCDCGHKGVSVNHAVKSQCKLLNFKIIYEKVEGVKCILCESRPSTIGGYAAHLTLHDSSLSE</sequence>
<feature type="non-terminal residue" evidence="1">
    <location>
        <position position="63"/>
    </location>
</feature>
<dbReference type="EMBL" id="BTSY01000005">
    <property type="protein sequence ID" value="GMT30455.1"/>
    <property type="molecule type" value="Genomic_DNA"/>
</dbReference>
<gene>
    <name evidence="1" type="ORF">PFISCL1PPCAC_21752</name>
</gene>
<feature type="non-terminal residue" evidence="1">
    <location>
        <position position="1"/>
    </location>
</feature>
<reference evidence="1" key="1">
    <citation type="submission" date="2023-10" db="EMBL/GenBank/DDBJ databases">
        <title>Genome assembly of Pristionchus species.</title>
        <authorList>
            <person name="Yoshida K."/>
            <person name="Sommer R.J."/>
        </authorList>
    </citation>
    <scope>NUCLEOTIDE SEQUENCE</scope>
    <source>
        <strain evidence="1">RS5133</strain>
    </source>
</reference>
<keyword evidence="2" id="KW-1185">Reference proteome</keyword>
<accession>A0AAV5WFK9</accession>